<dbReference type="EMBL" id="CP059322">
    <property type="protein sequence ID" value="QLQ38719.1"/>
    <property type="molecule type" value="Genomic_DNA"/>
</dbReference>
<protein>
    <submittedName>
        <fullName evidence="9">Acyl-CoA dehydrogenase family protein</fullName>
    </submittedName>
</protein>
<evidence type="ECO:0000259" key="6">
    <source>
        <dbReference type="Pfam" id="PF00441"/>
    </source>
</evidence>
<dbReference type="InterPro" id="IPR013786">
    <property type="entry name" value="AcylCoA_DH/ox_N"/>
</dbReference>
<dbReference type="Gene3D" id="2.40.110.10">
    <property type="entry name" value="Butyryl-CoA Dehydrogenase, subunit A, domain 2"/>
    <property type="match status" value="1"/>
</dbReference>
<dbReference type="InterPro" id="IPR036250">
    <property type="entry name" value="AcylCo_DH-like_C"/>
</dbReference>
<dbReference type="InterPro" id="IPR006091">
    <property type="entry name" value="Acyl-CoA_Oxase/DH_mid-dom"/>
</dbReference>
<dbReference type="AlphaFoldDB" id="A0A7L6BA99"/>
<proteinExistence type="inferred from homology"/>
<comment type="cofactor">
    <cofactor evidence="1 5">
        <name>FAD</name>
        <dbReference type="ChEBI" id="CHEBI:57692"/>
    </cofactor>
</comment>
<dbReference type="PANTHER" id="PTHR43884">
    <property type="entry name" value="ACYL-COA DEHYDROGENASE"/>
    <property type="match status" value="1"/>
</dbReference>
<name>A0A7L6BA99_9ACTN</name>
<dbReference type="InterPro" id="IPR037069">
    <property type="entry name" value="AcylCoA_DH/ox_N_sf"/>
</dbReference>
<feature type="domain" description="Acyl-CoA dehydrogenase/oxidase N-terminal" evidence="8">
    <location>
        <begin position="9"/>
        <end position="115"/>
    </location>
</feature>
<evidence type="ECO:0000313" key="9">
    <source>
        <dbReference type="EMBL" id="QLQ38719.1"/>
    </source>
</evidence>
<dbReference type="InterPro" id="IPR006089">
    <property type="entry name" value="Acyl-CoA_DH_CS"/>
</dbReference>
<dbReference type="FunFam" id="1.20.140.10:FF:000004">
    <property type="entry name" value="Acyl-CoA dehydrogenase FadE25"/>
    <property type="match status" value="1"/>
</dbReference>
<feature type="domain" description="Acyl-CoA dehydrogenase/oxidase C-terminal" evidence="6">
    <location>
        <begin position="254"/>
        <end position="398"/>
    </location>
</feature>
<dbReference type="SUPFAM" id="SSF47203">
    <property type="entry name" value="Acyl-CoA dehydrogenase C-terminal domain-like"/>
    <property type="match status" value="1"/>
</dbReference>
<organism evidence="9 10">
    <name type="scientific">Micromonospora robiginosa</name>
    <dbReference type="NCBI Taxonomy" id="2749844"/>
    <lineage>
        <taxon>Bacteria</taxon>
        <taxon>Bacillati</taxon>
        <taxon>Actinomycetota</taxon>
        <taxon>Actinomycetes</taxon>
        <taxon>Micromonosporales</taxon>
        <taxon>Micromonosporaceae</taxon>
        <taxon>Micromonospora</taxon>
    </lineage>
</organism>
<dbReference type="Gene3D" id="1.10.540.10">
    <property type="entry name" value="Acyl-CoA dehydrogenase/oxidase, N-terminal domain"/>
    <property type="match status" value="1"/>
</dbReference>
<evidence type="ECO:0000256" key="4">
    <source>
        <dbReference type="ARBA" id="ARBA00022827"/>
    </source>
</evidence>
<evidence type="ECO:0000256" key="3">
    <source>
        <dbReference type="ARBA" id="ARBA00022630"/>
    </source>
</evidence>
<keyword evidence="4 5" id="KW-0274">FAD</keyword>
<dbReference type="InterPro" id="IPR046373">
    <property type="entry name" value="Acyl-CoA_Oxase/DH_mid-dom_sf"/>
</dbReference>
<dbReference type="GO" id="GO:0050660">
    <property type="term" value="F:flavin adenine dinucleotide binding"/>
    <property type="evidence" value="ECO:0007669"/>
    <property type="project" value="InterPro"/>
</dbReference>
<comment type="similarity">
    <text evidence="2 5">Belongs to the acyl-CoA dehydrogenase family.</text>
</comment>
<keyword evidence="3 5" id="KW-0285">Flavoprotein</keyword>
<evidence type="ECO:0000256" key="2">
    <source>
        <dbReference type="ARBA" id="ARBA00009347"/>
    </source>
</evidence>
<dbReference type="Pfam" id="PF02770">
    <property type="entry name" value="Acyl-CoA_dh_M"/>
    <property type="match status" value="1"/>
</dbReference>
<evidence type="ECO:0000259" key="7">
    <source>
        <dbReference type="Pfam" id="PF02770"/>
    </source>
</evidence>
<dbReference type="InterPro" id="IPR009100">
    <property type="entry name" value="AcylCoA_DH/oxidase_NM_dom_sf"/>
</dbReference>
<dbReference type="Gene3D" id="1.20.140.10">
    <property type="entry name" value="Butyryl-CoA Dehydrogenase, subunit A, domain 3"/>
    <property type="match status" value="1"/>
</dbReference>
<evidence type="ECO:0000259" key="8">
    <source>
        <dbReference type="Pfam" id="PF02771"/>
    </source>
</evidence>
<reference evidence="10" key="1">
    <citation type="submission" date="2020-07" db="EMBL/GenBank/DDBJ databases">
        <title>A new Micromonospora strain with potent antibiotic activity isolated from the microbiome of a mid-Atlantic deep-sea sponge.</title>
        <authorList>
            <person name="Back C.R."/>
            <person name="Stennett H.L."/>
            <person name="Williams S.E."/>
            <person name="Wang L."/>
            <person name="Ojeda Gomez J."/>
            <person name="Abdulle O.M."/>
            <person name="Duffy T."/>
            <person name="Hendry K.R."/>
            <person name="Powell D."/>
            <person name="Stach J.E."/>
            <person name="Essex-Lopresti A.E."/>
            <person name="Willis C.L."/>
            <person name="Curnow P."/>
            <person name="Race P.R."/>
        </authorList>
    </citation>
    <scope>NUCLEOTIDE SEQUENCE [LARGE SCALE GENOMIC DNA]</scope>
    <source>
        <strain evidence="10">28ISP2-46</strain>
    </source>
</reference>
<dbReference type="Pfam" id="PF02771">
    <property type="entry name" value="Acyl-CoA_dh_N"/>
    <property type="match status" value="1"/>
</dbReference>
<dbReference type="Proteomes" id="UP000510844">
    <property type="component" value="Chromosome"/>
</dbReference>
<dbReference type="SUPFAM" id="SSF56645">
    <property type="entry name" value="Acyl-CoA dehydrogenase NM domain-like"/>
    <property type="match status" value="1"/>
</dbReference>
<gene>
    <name evidence="9" type="ORF">H1D33_07745</name>
</gene>
<feature type="domain" description="Acyl-CoA oxidase/dehydrogenase middle" evidence="7">
    <location>
        <begin position="126"/>
        <end position="223"/>
    </location>
</feature>
<dbReference type="RefSeq" id="WP_181571138.1">
    <property type="nucleotide sequence ID" value="NZ_CP059322.2"/>
</dbReference>
<sequence length="404" mass="43562">MAEFSLDLNEEQRDLRDWVHGFAAEVVRPAAAEWDAREETPWPVIQEAAKVGLYGFEFLATCWADPTGLSLPIASEELFWGDAGIGLSIFGTALAVAGIYGAGTPDQLVEWVPQCFGDVDQPAVAAFCTSEPEAGSDVGSMRTRAVYDQATDEWVLNGQKAYATNGGIAGVHVVTASIAPELGSRGQAAFVVPPGTPGLNATRKLRKLGLRASHTADVFLDDVRVPGRCLLGGKDALDERLARARAGQRASGQAAMRTFELSRPTVGAQALGVARAAYEYALDYAKGRVQFGRPIIENQAVAFALADMKMEIDAARLLVWRASWMGRNNRPFTAGEGSMSKLKAGEVAVSVTDRAVQLLGGAGFLRDHPVERWYRDAKIYTIFEGTSEIQRLVISRAISGMQIR</sequence>
<dbReference type="KEGG" id="mfeu:H1D33_07745"/>
<dbReference type="GO" id="GO:0003995">
    <property type="term" value="F:acyl-CoA dehydrogenase activity"/>
    <property type="evidence" value="ECO:0007669"/>
    <property type="project" value="InterPro"/>
</dbReference>
<evidence type="ECO:0000256" key="1">
    <source>
        <dbReference type="ARBA" id="ARBA00001974"/>
    </source>
</evidence>
<keyword evidence="10" id="KW-1185">Reference proteome</keyword>
<accession>A0A7L6BA99</accession>
<keyword evidence="5" id="KW-0560">Oxidoreductase</keyword>
<dbReference type="InterPro" id="IPR009075">
    <property type="entry name" value="AcylCo_DH/oxidase_C"/>
</dbReference>
<evidence type="ECO:0000256" key="5">
    <source>
        <dbReference type="RuleBase" id="RU362125"/>
    </source>
</evidence>
<dbReference type="PROSITE" id="PS00073">
    <property type="entry name" value="ACYL_COA_DH_2"/>
    <property type="match status" value="1"/>
</dbReference>
<evidence type="ECO:0000313" key="10">
    <source>
        <dbReference type="Proteomes" id="UP000510844"/>
    </source>
</evidence>
<dbReference type="PANTHER" id="PTHR43884:SF12">
    <property type="entry name" value="ISOVALERYL-COA DEHYDROGENASE, MITOCHONDRIAL-RELATED"/>
    <property type="match status" value="1"/>
</dbReference>
<dbReference type="Pfam" id="PF00441">
    <property type="entry name" value="Acyl-CoA_dh_1"/>
    <property type="match status" value="1"/>
</dbReference>
<reference evidence="9 10" key="2">
    <citation type="journal article" date="2021" name="Mar. Drugs">
        <title>A New Micromonospora Strain with Antibiotic Activity Isolated from the Microbiome of a Mid-Atlantic Deep-Sea Sponge.</title>
        <authorList>
            <person name="Back C.R."/>
            <person name="Stennett H.L."/>
            <person name="Williams S.E."/>
            <person name="Wang L."/>
            <person name="Ojeda Gomez J."/>
            <person name="Abdulle O.M."/>
            <person name="Duffy T."/>
            <person name="Neal C."/>
            <person name="Mantell J."/>
            <person name="Jepson M.A."/>
            <person name="Hendry K.R."/>
            <person name="Powell D."/>
            <person name="Stach J.E.M."/>
            <person name="Essex-Lopresti A.E."/>
            <person name="Willis C.L."/>
            <person name="Curnow P."/>
            <person name="Race P.R."/>
        </authorList>
    </citation>
    <scope>NUCLEOTIDE SEQUENCE [LARGE SCALE GENOMIC DNA]</scope>
    <source>
        <strain evidence="9 10">28ISP2-46</strain>
    </source>
</reference>